<reference evidence="3" key="1">
    <citation type="submission" date="2022-11" db="UniProtKB">
        <authorList>
            <consortium name="WormBaseParasite"/>
        </authorList>
    </citation>
    <scope>IDENTIFICATION</scope>
</reference>
<dbReference type="Proteomes" id="UP000887581">
    <property type="component" value="Unplaced"/>
</dbReference>
<protein>
    <submittedName>
        <fullName evidence="3">Uncharacterized protein</fullName>
    </submittedName>
</protein>
<accession>A0A915PX17</accession>
<feature type="compositionally biased region" description="Basic and acidic residues" evidence="1">
    <location>
        <begin position="127"/>
        <end position="155"/>
    </location>
</feature>
<organism evidence="2 3">
    <name type="scientific">Setaria digitata</name>
    <dbReference type="NCBI Taxonomy" id="48799"/>
    <lineage>
        <taxon>Eukaryota</taxon>
        <taxon>Metazoa</taxon>
        <taxon>Ecdysozoa</taxon>
        <taxon>Nematoda</taxon>
        <taxon>Chromadorea</taxon>
        <taxon>Rhabditida</taxon>
        <taxon>Spirurina</taxon>
        <taxon>Spiruromorpha</taxon>
        <taxon>Filarioidea</taxon>
        <taxon>Setariidae</taxon>
        <taxon>Setaria</taxon>
    </lineage>
</organism>
<sequence>MNIGKILDMRPLENPTALLDRIQEFLPKIAKANANLDDTATCDIKIVSDDSESVASSSFCSSTDSDDELQTLTDKPQIVMNVTTVVEDPPNRMIVTDSDSDDDNTKQQALPVGFRTKKLVRRKERKRLVEEVEEYKPTKGEKKKKESFTESKTDR</sequence>
<evidence type="ECO:0000313" key="3">
    <source>
        <dbReference type="WBParaSite" id="sdigi.contig321.g7431.t1"/>
    </source>
</evidence>
<feature type="region of interest" description="Disordered" evidence="1">
    <location>
        <begin position="89"/>
        <end position="155"/>
    </location>
</feature>
<evidence type="ECO:0000313" key="2">
    <source>
        <dbReference type="Proteomes" id="UP000887581"/>
    </source>
</evidence>
<dbReference type="WBParaSite" id="sdigi.contig321.g7431.t1">
    <property type="protein sequence ID" value="sdigi.contig321.g7431.t1"/>
    <property type="gene ID" value="sdigi.contig321.g7431"/>
</dbReference>
<keyword evidence="2" id="KW-1185">Reference proteome</keyword>
<feature type="compositionally biased region" description="Basic residues" evidence="1">
    <location>
        <begin position="115"/>
        <end position="126"/>
    </location>
</feature>
<evidence type="ECO:0000256" key="1">
    <source>
        <dbReference type="SAM" id="MobiDB-lite"/>
    </source>
</evidence>
<dbReference type="AlphaFoldDB" id="A0A915PX17"/>
<name>A0A915PX17_9BILA</name>
<proteinExistence type="predicted"/>